<gene>
    <name evidence="1" type="ORF">EVG22_32450</name>
</gene>
<sequence>MFTKHERHMQAFGTKNQKKYALINVKDIIWDEDEDCLKVYYEDEWWHYTRELEWY</sequence>
<accession>A0A7U1GDQ0</accession>
<dbReference type="AlphaFoldDB" id="A0A7U1GDQ0"/>
<protein>
    <submittedName>
        <fullName evidence="1">Uncharacterized protein</fullName>
    </submittedName>
</protein>
<evidence type="ECO:0000313" key="1">
    <source>
        <dbReference type="EMBL" id="QQY96011.1"/>
    </source>
</evidence>
<organism evidence="1">
    <name type="scientific">Bacillus thuringiensis serovar andalousiensis</name>
    <dbReference type="NCBI Taxonomy" id="257985"/>
    <lineage>
        <taxon>Bacteria</taxon>
        <taxon>Bacillati</taxon>
        <taxon>Bacillota</taxon>
        <taxon>Bacilli</taxon>
        <taxon>Bacillales</taxon>
        <taxon>Bacillaceae</taxon>
        <taxon>Bacillus</taxon>
        <taxon>Bacillus cereus group</taxon>
    </lineage>
</organism>
<dbReference type="RefSeq" id="WP_172555568.1">
    <property type="nucleotide sequence ID" value="NZ_CP035727.2"/>
</dbReference>
<name>A0A7U1GDQ0_BACTU</name>
<dbReference type="Proteomes" id="UP000501374">
    <property type="component" value="Chromosome"/>
</dbReference>
<dbReference type="EMBL" id="CP035727">
    <property type="protein sequence ID" value="QQY96011.1"/>
    <property type="molecule type" value="Genomic_DNA"/>
</dbReference>
<reference evidence="1" key="1">
    <citation type="submission" date="2020-12" db="EMBL/GenBank/DDBJ databases">
        <title>Identification and Characterization of Andalusicin N terminally Dimethylated Class III Lantibiotic from Bacillus thuringiensis sv. andalusiensis.</title>
        <authorList>
            <person name="Grigoreva A."/>
            <person name="Andreeva J."/>
            <person name="Serebryakova M."/>
            <person name="Garcia A.H."/>
            <person name="Slonova D."/>
            <person name="Nair S.K."/>
            <person name="Lippens G."/>
            <person name="Severinov K."/>
            <person name="Dubiley S."/>
        </authorList>
    </citation>
    <scope>NUCLEOTIDE SEQUENCE</scope>
    <source>
        <strain evidence="1">NRRL B-23139</strain>
    </source>
</reference>
<proteinExistence type="predicted"/>